<dbReference type="CDD" id="cd00212">
    <property type="entry name" value="PTS_IIB_glc"/>
    <property type="match status" value="1"/>
</dbReference>
<keyword evidence="6" id="KW-0598">Phosphotransferase system</keyword>
<reference evidence="21 22" key="1">
    <citation type="submission" date="2023-03" db="EMBL/GenBank/DDBJ databases">
        <authorList>
            <person name="Shen W."/>
            <person name="Cai J."/>
        </authorList>
    </citation>
    <scope>NUCLEOTIDE SEQUENCE [LARGE SCALE GENOMIC DNA]</scope>
    <source>
        <strain evidence="21 22">Y2</strain>
    </source>
</reference>
<evidence type="ECO:0000256" key="6">
    <source>
        <dbReference type="ARBA" id="ARBA00022683"/>
    </source>
</evidence>
<evidence type="ECO:0000256" key="7">
    <source>
        <dbReference type="ARBA" id="ARBA00022692"/>
    </source>
</evidence>
<evidence type="ECO:0000256" key="13">
    <source>
        <dbReference type="ARBA" id="ARBA00048931"/>
    </source>
</evidence>
<dbReference type="InterPro" id="IPR001996">
    <property type="entry name" value="PTS_IIB_1"/>
</dbReference>
<keyword evidence="10 17" id="KW-0472">Membrane</keyword>
<feature type="transmembrane region" description="Helical" evidence="17">
    <location>
        <begin position="390"/>
        <end position="418"/>
    </location>
</feature>
<comment type="catalytic activity">
    <reaction evidence="13">
        <text>N(pros)-phospho-L-histidyl-[protein](out) + sucrose = sucrose 6(G)-phosphate(in) + L-histidyl-[protein]</text>
        <dbReference type="Rhea" id="RHEA:49236"/>
        <dbReference type="Rhea" id="RHEA-COMP:9745"/>
        <dbReference type="Rhea" id="RHEA-COMP:9746"/>
        <dbReference type="ChEBI" id="CHEBI:17992"/>
        <dbReference type="ChEBI" id="CHEBI:29979"/>
        <dbReference type="ChEBI" id="CHEBI:64837"/>
        <dbReference type="ChEBI" id="CHEBI:91002"/>
        <dbReference type="EC" id="2.7.1.211"/>
    </reaction>
</comment>
<evidence type="ECO:0000256" key="1">
    <source>
        <dbReference type="ARBA" id="ARBA00004651"/>
    </source>
</evidence>
<feature type="domain" description="PTS EIIA type-1" evidence="18">
    <location>
        <begin position="493"/>
        <end position="597"/>
    </location>
</feature>
<feature type="transmembrane region" description="Helical" evidence="17">
    <location>
        <begin position="105"/>
        <end position="127"/>
    </location>
</feature>
<keyword evidence="3" id="KW-1003">Cell membrane</keyword>
<protein>
    <recommendedName>
        <fullName evidence="14">PTS system sucrose-specific EIIBCA component</fullName>
        <ecNumber evidence="11">2.7.1.211</ecNumber>
    </recommendedName>
    <alternativeName>
        <fullName evidence="15">EIIBCA-Scr</fullName>
    </alternativeName>
</protein>
<accession>A0ABD5F7E5</accession>
<feature type="transmembrane region" description="Helical" evidence="17">
    <location>
        <begin position="244"/>
        <end position="266"/>
    </location>
</feature>
<feature type="active site" description="Phosphocysteine intermediate; for EIIB activity" evidence="16">
    <location>
        <position position="27"/>
    </location>
</feature>
<dbReference type="InterPro" id="IPR050558">
    <property type="entry name" value="PTS_Sugar-Specific_Components"/>
</dbReference>
<comment type="subcellular location">
    <subcellularLocation>
        <location evidence="1">Cell membrane</location>
        <topology evidence="1">Multi-pass membrane protein</topology>
    </subcellularLocation>
</comment>
<comment type="caution">
    <text evidence="21">The sequence shown here is derived from an EMBL/GenBank/DDBJ whole genome shotgun (WGS) entry which is preliminary data.</text>
</comment>
<dbReference type="AlphaFoldDB" id="A0ABD5F7E5"/>
<feature type="transmembrane region" description="Helical" evidence="17">
    <location>
        <begin position="147"/>
        <end position="166"/>
    </location>
</feature>
<dbReference type="Gene3D" id="3.30.1360.60">
    <property type="entry name" value="Glucose permease domain IIB"/>
    <property type="match status" value="1"/>
</dbReference>
<dbReference type="InterPro" id="IPR036878">
    <property type="entry name" value="Glu_permease_IIB"/>
</dbReference>
<evidence type="ECO:0000256" key="14">
    <source>
        <dbReference type="ARBA" id="ARBA00074554"/>
    </source>
</evidence>
<dbReference type="Proteomes" id="UP001264335">
    <property type="component" value="Unassembled WGS sequence"/>
</dbReference>
<dbReference type="NCBIfam" id="TIGR01995">
    <property type="entry name" value="PTS-II-ABC-beta"/>
    <property type="match status" value="1"/>
</dbReference>
<evidence type="ECO:0000313" key="22">
    <source>
        <dbReference type="Proteomes" id="UP001264335"/>
    </source>
</evidence>
<evidence type="ECO:0000256" key="16">
    <source>
        <dbReference type="PROSITE-ProRule" id="PRU00421"/>
    </source>
</evidence>
<evidence type="ECO:0000256" key="17">
    <source>
        <dbReference type="SAM" id="Phobius"/>
    </source>
</evidence>
<evidence type="ECO:0000256" key="2">
    <source>
        <dbReference type="ARBA" id="ARBA00022448"/>
    </source>
</evidence>
<evidence type="ECO:0000259" key="20">
    <source>
        <dbReference type="PROSITE" id="PS51103"/>
    </source>
</evidence>
<evidence type="ECO:0000256" key="8">
    <source>
        <dbReference type="ARBA" id="ARBA00022777"/>
    </source>
</evidence>
<dbReference type="PANTHER" id="PTHR30175">
    <property type="entry name" value="PHOSPHOTRANSFERASE SYSTEM TRANSPORT PROTEIN"/>
    <property type="match status" value="1"/>
</dbReference>
<dbReference type="PROSITE" id="PS51103">
    <property type="entry name" value="PTS_EIIC_TYPE_1"/>
    <property type="match status" value="1"/>
</dbReference>
<comment type="function">
    <text evidence="12">The phosphoenolpyruvate-dependent sugar phosphotransferase system (sugar PTS), a major carbohydrate active transport system, catalyzes the phosphorylation of incoming sugar substrates concomitantly with their translocation across the cell membrane. This system is involved in sucrose transport.</text>
</comment>
<dbReference type="PANTHER" id="PTHR30175:SF1">
    <property type="entry name" value="PTS SYSTEM ARBUTIN-, CELLOBIOSE-, AND SALICIN-SPECIFIC EIIBC COMPONENT-RELATED"/>
    <property type="match status" value="1"/>
</dbReference>
<feature type="domain" description="PTS EIIC type-1" evidence="20">
    <location>
        <begin position="108"/>
        <end position="467"/>
    </location>
</feature>
<organism evidence="21 22">
    <name type="scientific">Enterococcus avium</name>
    <name type="common">Streptococcus avium</name>
    <dbReference type="NCBI Taxonomy" id="33945"/>
    <lineage>
        <taxon>Bacteria</taxon>
        <taxon>Bacillati</taxon>
        <taxon>Bacillota</taxon>
        <taxon>Bacilli</taxon>
        <taxon>Lactobacillales</taxon>
        <taxon>Enterococcaceae</taxon>
        <taxon>Enterococcus</taxon>
    </lineage>
</organism>
<evidence type="ECO:0000256" key="11">
    <source>
        <dbReference type="ARBA" id="ARBA00044053"/>
    </source>
</evidence>
<dbReference type="InterPro" id="IPR011055">
    <property type="entry name" value="Dup_hybrid_motif"/>
</dbReference>
<feature type="transmembrane region" description="Helical" evidence="17">
    <location>
        <begin position="430"/>
        <end position="452"/>
    </location>
</feature>
<feature type="domain" description="PTS EIIB type-1" evidence="19">
    <location>
        <begin position="5"/>
        <end position="87"/>
    </location>
</feature>
<evidence type="ECO:0000256" key="3">
    <source>
        <dbReference type="ARBA" id="ARBA00022475"/>
    </source>
</evidence>
<sequence>MANSKETAKQILQNIGGKENVSYFNHCMTRLRFDLNDNDKINQTALENITEVISVQIKNGQLQVIIGLDVQKVYQELISLIGSAGQASEKVETKERLKPKDIPNFLIEFISSTFLPIVIALGGAGLIKGILALCASMNWLQETSDVYTVLNIVSDASFYFMPFLLAISIAKRIKVNEFLAATVAGILMYPTLINGAAEGAAPLSFFGIPVPLFSYASSVIPIILAVLLLKFVFNFLSKFIPKNFEFIITSGLALIITGVVSLAVLAPAGNYLGVYIADFFIWLYATAGPLAGVVFLTLFPVLVMTGMAYTLLTVAFQNLGTLGFDFVLLPTMIISNINQGIANLAVAIKTKNKTTRSLAIGTGFTAILGITEPAMYSINLRYKKPFYAALIGNAVAGGLSAIFNLKMFAFAGSGILAIPSYISTKYPENIVNALICIAVGAILTFAITLVWVKASDFEEETADTVKIDADGLKTIDLGSVGTGDLIPITEVPDPTFSEKILGEGVAIDIKDGKVYSPITGQVEVVLASGHSVGLRSSDGVELLIHVGVDTVDLNGKYFKTLVNQGDSVKKGDQLIEFDYQKVKEHVEFTPTIVVITNTNSYSDVNISTKSKVHSNDNLISLSLN</sequence>
<dbReference type="Pfam" id="PF00358">
    <property type="entry name" value="PTS_EIIA_1"/>
    <property type="match status" value="1"/>
</dbReference>
<dbReference type="NCBIfam" id="TIGR00830">
    <property type="entry name" value="PTBA"/>
    <property type="match status" value="1"/>
</dbReference>
<evidence type="ECO:0000256" key="9">
    <source>
        <dbReference type="ARBA" id="ARBA00022989"/>
    </source>
</evidence>
<evidence type="ECO:0000256" key="15">
    <source>
        <dbReference type="ARBA" id="ARBA00081008"/>
    </source>
</evidence>
<dbReference type="Pfam" id="PF02378">
    <property type="entry name" value="PTS_EIIC"/>
    <property type="match status" value="1"/>
</dbReference>
<dbReference type="PROSITE" id="PS51098">
    <property type="entry name" value="PTS_EIIB_TYPE_1"/>
    <property type="match status" value="1"/>
</dbReference>
<feature type="transmembrane region" description="Helical" evidence="17">
    <location>
        <begin position="212"/>
        <end position="232"/>
    </location>
</feature>
<evidence type="ECO:0000256" key="4">
    <source>
        <dbReference type="ARBA" id="ARBA00022597"/>
    </source>
</evidence>
<keyword evidence="8" id="KW-0418">Kinase</keyword>
<dbReference type="InterPro" id="IPR001127">
    <property type="entry name" value="PTS_EIIA_1_perm"/>
</dbReference>
<keyword evidence="4" id="KW-0762">Sugar transport</keyword>
<name>A0ABD5F7E5_ENTAV</name>
<evidence type="ECO:0000313" key="21">
    <source>
        <dbReference type="EMBL" id="MDT2514344.1"/>
    </source>
</evidence>
<dbReference type="PROSITE" id="PS01035">
    <property type="entry name" value="PTS_EIIB_TYPE_1_CYS"/>
    <property type="match status" value="1"/>
</dbReference>
<keyword evidence="9 17" id="KW-1133">Transmembrane helix</keyword>
<dbReference type="InterPro" id="IPR018113">
    <property type="entry name" value="PTrfase_EIIB_Cys"/>
</dbReference>
<dbReference type="SUPFAM" id="SSF55604">
    <property type="entry name" value="Glucose permease domain IIB"/>
    <property type="match status" value="1"/>
</dbReference>
<dbReference type="SUPFAM" id="SSF51261">
    <property type="entry name" value="Duplicated hybrid motif"/>
    <property type="match status" value="1"/>
</dbReference>
<dbReference type="FunFam" id="2.70.70.10:FF:000001">
    <property type="entry name" value="PTS system glucose-specific IIA component"/>
    <property type="match status" value="1"/>
</dbReference>
<evidence type="ECO:0000256" key="12">
    <source>
        <dbReference type="ARBA" id="ARBA00045139"/>
    </source>
</evidence>
<dbReference type="GO" id="GO:0009401">
    <property type="term" value="P:phosphoenolpyruvate-dependent sugar phosphotransferase system"/>
    <property type="evidence" value="ECO:0007669"/>
    <property type="project" value="UniProtKB-KW"/>
</dbReference>
<keyword evidence="7 17" id="KW-0812">Transmembrane</keyword>
<evidence type="ECO:0000259" key="19">
    <source>
        <dbReference type="PROSITE" id="PS51098"/>
    </source>
</evidence>
<proteinExistence type="predicted"/>
<evidence type="ECO:0000259" key="18">
    <source>
        <dbReference type="PROSITE" id="PS51093"/>
    </source>
</evidence>
<dbReference type="Pfam" id="PF00367">
    <property type="entry name" value="PTS_EIIB"/>
    <property type="match status" value="1"/>
</dbReference>
<dbReference type="GO" id="GO:0005886">
    <property type="term" value="C:plasma membrane"/>
    <property type="evidence" value="ECO:0007669"/>
    <property type="project" value="UniProtKB-SubCell"/>
</dbReference>
<dbReference type="InterPro" id="IPR003352">
    <property type="entry name" value="PTS_EIIC"/>
</dbReference>
<keyword evidence="2" id="KW-0813">Transport</keyword>
<keyword evidence="5 21" id="KW-0808">Transferase</keyword>
<evidence type="ECO:0000256" key="10">
    <source>
        <dbReference type="ARBA" id="ARBA00023136"/>
    </source>
</evidence>
<dbReference type="GO" id="GO:0016301">
    <property type="term" value="F:kinase activity"/>
    <property type="evidence" value="ECO:0007669"/>
    <property type="project" value="UniProtKB-KW"/>
</dbReference>
<dbReference type="InterPro" id="IPR011297">
    <property type="entry name" value="PTS_IIABC_b_glu"/>
</dbReference>
<dbReference type="EC" id="2.7.1.211" evidence="11"/>
<feature type="transmembrane region" description="Helical" evidence="17">
    <location>
        <begin position="178"/>
        <end position="197"/>
    </location>
</feature>
<evidence type="ECO:0000256" key="5">
    <source>
        <dbReference type="ARBA" id="ARBA00022679"/>
    </source>
</evidence>
<feature type="transmembrane region" description="Helical" evidence="17">
    <location>
        <begin position="272"/>
        <end position="296"/>
    </location>
</feature>
<dbReference type="FunFam" id="3.30.1360.60:FF:000001">
    <property type="entry name" value="PTS system glucose-specific IIBC component PtsG"/>
    <property type="match status" value="1"/>
</dbReference>
<dbReference type="Gene3D" id="2.70.70.10">
    <property type="entry name" value="Glucose Permease (Domain IIA)"/>
    <property type="match status" value="1"/>
</dbReference>
<dbReference type="PROSITE" id="PS00371">
    <property type="entry name" value="PTS_EIIA_TYPE_1_HIS"/>
    <property type="match status" value="1"/>
</dbReference>
<feature type="transmembrane region" description="Helical" evidence="17">
    <location>
        <begin position="358"/>
        <end position="378"/>
    </location>
</feature>
<gene>
    <name evidence="21" type="ORF">P7D79_08880</name>
</gene>
<dbReference type="EMBL" id="JARPWY010000019">
    <property type="protein sequence ID" value="MDT2514344.1"/>
    <property type="molecule type" value="Genomic_DNA"/>
</dbReference>
<dbReference type="PROSITE" id="PS51093">
    <property type="entry name" value="PTS_EIIA_TYPE_1"/>
    <property type="match status" value="1"/>
</dbReference>
<dbReference type="RefSeq" id="WP_311931938.1">
    <property type="nucleotide sequence ID" value="NZ_JARPWY010000019.1"/>
</dbReference>
<dbReference type="InterPro" id="IPR013013">
    <property type="entry name" value="PTS_EIIC_1"/>
</dbReference>